<evidence type="ECO:0000313" key="1">
    <source>
        <dbReference type="EMBL" id="KAA0185795.1"/>
    </source>
</evidence>
<dbReference type="Proteomes" id="UP000728185">
    <property type="component" value="Unassembled WGS sequence"/>
</dbReference>
<dbReference type="OrthoDB" id="6288414at2759"/>
<proteinExistence type="predicted"/>
<keyword evidence="2" id="KW-1185">Reference proteome</keyword>
<reference evidence="1" key="1">
    <citation type="submission" date="2019-05" db="EMBL/GenBank/DDBJ databases">
        <title>Annotation for the trematode Fasciolopsis buski.</title>
        <authorList>
            <person name="Choi Y.-J."/>
        </authorList>
    </citation>
    <scope>NUCLEOTIDE SEQUENCE</scope>
    <source>
        <strain evidence="1">HT</strain>
        <tissue evidence="1">Whole worm</tissue>
    </source>
</reference>
<gene>
    <name evidence="1" type="ORF">FBUS_08442</name>
</gene>
<dbReference type="EMBL" id="LUCM01010219">
    <property type="protein sequence ID" value="KAA0185795.1"/>
    <property type="molecule type" value="Genomic_DNA"/>
</dbReference>
<dbReference type="AlphaFoldDB" id="A0A8E0VH92"/>
<evidence type="ECO:0000313" key="2">
    <source>
        <dbReference type="Proteomes" id="UP000728185"/>
    </source>
</evidence>
<organism evidence="1 2">
    <name type="scientific">Fasciolopsis buskii</name>
    <dbReference type="NCBI Taxonomy" id="27845"/>
    <lineage>
        <taxon>Eukaryota</taxon>
        <taxon>Metazoa</taxon>
        <taxon>Spiralia</taxon>
        <taxon>Lophotrochozoa</taxon>
        <taxon>Platyhelminthes</taxon>
        <taxon>Trematoda</taxon>
        <taxon>Digenea</taxon>
        <taxon>Plagiorchiida</taxon>
        <taxon>Echinostomata</taxon>
        <taxon>Echinostomatoidea</taxon>
        <taxon>Fasciolidae</taxon>
        <taxon>Fasciolopsis</taxon>
    </lineage>
</organism>
<comment type="caution">
    <text evidence="1">The sequence shown here is derived from an EMBL/GenBank/DDBJ whole genome shotgun (WGS) entry which is preliminary data.</text>
</comment>
<name>A0A8E0VH92_9TREM</name>
<protein>
    <submittedName>
        <fullName evidence="1">Uncharacterized protein</fullName>
    </submittedName>
</protein>
<accession>A0A8E0VH92</accession>
<sequence>MLEAMIANIAKAPLKSQQRVNILSQIALPKLYHDLTIGVAYRKTLRRMDVLVRERVHTCLHRPKDTFLAFYAKCISGGLNIPSLITSILNAQRGSMERPVRPSLGLVRLAIADSSFANAMR</sequence>